<dbReference type="PROSITE" id="PS50823">
    <property type="entry name" value="KH_TYPE_2"/>
    <property type="match status" value="1"/>
</dbReference>
<evidence type="ECO:0000256" key="7">
    <source>
        <dbReference type="PROSITE-ProRule" id="PRU01050"/>
    </source>
</evidence>
<evidence type="ECO:0000256" key="3">
    <source>
        <dbReference type="ARBA" id="ARBA00022741"/>
    </source>
</evidence>
<comment type="subunit">
    <text evidence="6">Monomer.</text>
</comment>
<name>A0ABV7HDI5_9GAMM</name>
<evidence type="ECO:0000313" key="11">
    <source>
        <dbReference type="EMBL" id="MFC3150490.1"/>
    </source>
</evidence>
<dbReference type="CDD" id="cd22534">
    <property type="entry name" value="KH-II_Era"/>
    <property type="match status" value="1"/>
</dbReference>
<comment type="caution">
    <text evidence="11">The sequence shown here is derived from an EMBL/GenBank/DDBJ whole genome shotgun (WGS) entry which is preliminary data.</text>
</comment>
<dbReference type="PROSITE" id="PS51713">
    <property type="entry name" value="G_ERA"/>
    <property type="match status" value="1"/>
</dbReference>
<keyword evidence="6" id="KW-0472">Membrane</keyword>
<dbReference type="PANTHER" id="PTHR42698">
    <property type="entry name" value="GTPASE ERA"/>
    <property type="match status" value="1"/>
</dbReference>
<dbReference type="Pfam" id="PF01926">
    <property type="entry name" value="MMR_HSR1"/>
    <property type="match status" value="1"/>
</dbReference>
<feature type="domain" description="Era-type G" evidence="10">
    <location>
        <begin position="15"/>
        <end position="183"/>
    </location>
</feature>
<dbReference type="RefSeq" id="WP_386717380.1">
    <property type="nucleotide sequence ID" value="NZ_JBHRSZ010000002.1"/>
</dbReference>
<feature type="region of interest" description="G3" evidence="7">
    <location>
        <begin position="70"/>
        <end position="73"/>
    </location>
</feature>
<keyword evidence="4 6" id="KW-0694">RNA-binding</keyword>
<dbReference type="HAMAP" id="MF_00367">
    <property type="entry name" value="GTPase_Era"/>
    <property type="match status" value="1"/>
</dbReference>
<evidence type="ECO:0000256" key="8">
    <source>
        <dbReference type="RuleBase" id="RU003761"/>
    </source>
</evidence>
<evidence type="ECO:0000313" key="12">
    <source>
        <dbReference type="Proteomes" id="UP001595476"/>
    </source>
</evidence>
<proteinExistence type="inferred from homology"/>
<feature type="binding site" evidence="6">
    <location>
        <begin position="70"/>
        <end position="74"/>
    </location>
    <ligand>
        <name>GTP</name>
        <dbReference type="ChEBI" id="CHEBI:37565"/>
    </ligand>
</feature>
<dbReference type="Proteomes" id="UP001595476">
    <property type="component" value="Unassembled WGS sequence"/>
</dbReference>
<feature type="region of interest" description="G5" evidence="7">
    <location>
        <begin position="162"/>
        <end position="164"/>
    </location>
</feature>
<feature type="binding site" evidence="6">
    <location>
        <begin position="132"/>
        <end position="135"/>
    </location>
    <ligand>
        <name>GTP</name>
        <dbReference type="ChEBI" id="CHEBI:37565"/>
    </ligand>
</feature>
<reference evidence="12" key="1">
    <citation type="journal article" date="2019" name="Int. J. Syst. Evol. Microbiol.">
        <title>The Global Catalogue of Microorganisms (GCM) 10K type strain sequencing project: providing services to taxonomists for standard genome sequencing and annotation.</title>
        <authorList>
            <consortium name="The Broad Institute Genomics Platform"/>
            <consortium name="The Broad Institute Genome Sequencing Center for Infectious Disease"/>
            <person name="Wu L."/>
            <person name="Ma J."/>
        </authorList>
    </citation>
    <scope>NUCLEOTIDE SEQUENCE [LARGE SCALE GENOMIC DNA]</scope>
    <source>
        <strain evidence="12">KCTC 52438</strain>
    </source>
</reference>
<evidence type="ECO:0000256" key="5">
    <source>
        <dbReference type="ARBA" id="ARBA00023134"/>
    </source>
</evidence>
<dbReference type="Gene3D" id="3.40.50.300">
    <property type="entry name" value="P-loop containing nucleotide triphosphate hydrolases"/>
    <property type="match status" value="1"/>
</dbReference>
<dbReference type="EMBL" id="JBHRSZ010000002">
    <property type="protein sequence ID" value="MFC3150490.1"/>
    <property type="molecule type" value="Genomic_DNA"/>
</dbReference>
<dbReference type="InterPro" id="IPR006073">
    <property type="entry name" value="GTP-bd"/>
</dbReference>
<dbReference type="InterPro" id="IPR005662">
    <property type="entry name" value="GTPase_Era-like"/>
</dbReference>
<dbReference type="Gene3D" id="3.30.300.20">
    <property type="match status" value="1"/>
</dbReference>
<evidence type="ECO:0000256" key="4">
    <source>
        <dbReference type="ARBA" id="ARBA00022884"/>
    </source>
</evidence>
<gene>
    <name evidence="6 11" type="primary">era</name>
    <name evidence="11" type="ORF">ACFOEK_05600</name>
</gene>
<organism evidence="11 12">
    <name type="scientific">Litoribrevibacter euphylliae</name>
    <dbReference type="NCBI Taxonomy" id="1834034"/>
    <lineage>
        <taxon>Bacteria</taxon>
        <taxon>Pseudomonadati</taxon>
        <taxon>Pseudomonadota</taxon>
        <taxon>Gammaproteobacteria</taxon>
        <taxon>Oceanospirillales</taxon>
        <taxon>Oceanospirillaceae</taxon>
        <taxon>Litoribrevibacter</taxon>
    </lineage>
</organism>
<feature type="binding site" evidence="6">
    <location>
        <begin position="23"/>
        <end position="30"/>
    </location>
    <ligand>
        <name>GTP</name>
        <dbReference type="ChEBI" id="CHEBI:37565"/>
    </ligand>
</feature>
<dbReference type="InterPro" id="IPR009019">
    <property type="entry name" value="KH_sf_prok-type"/>
</dbReference>
<dbReference type="InterPro" id="IPR004044">
    <property type="entry name" value="KH_dom_type_2"/>
</dbReference>
<dbReference type="SUPFAM" id="SSF52540">
    <property type="entry name" value="P-loop containing nucleoside triphosphate hydrolases"/>
    <property type="match status" value="1"/>
</dbReference>
<dbReference type="InterPro" id="IPR005225">
    <property type="entry name" value="Small_GTP-bd"/>
</dbReference>
<keyword evidence="5 6" id="KW-0342">GTP-binding</keyword>
<dbReference type="Pfam" id="PF07650">
    <property type="entry name" value="KH_2"/>
    <property type="match status" value="1"/>
</dbReference>
<dbReference type="InterPro" id="IPR027417">
    <property type="entry name" value="P-loop_NTPase"/>
</dbReference>
<keyword evidence="6" id="KW-0690">Ribosome biogenesis</keyword>
<dbReference type="InterPro" id="IPR015946">
    <property type="entry name" value="KH_dom-like_a/b"/>
</dbReference>
<accession>A0ABV7HDI5</accession>
<feature type="region of interest" description="G1" evidence="7">
    <location>
        <begin position="23"/>
        <end position="30"/>
    </location>
</feature>
<comment type="function">
    <text evidence="6">An essential GTPase that binds both GDP and GTP, with rapid nucleotide exchange. Plays a role in 16S rRNA processing and 30S ribosomal subunit biogenesis and possibly also in cell cycle regulation and energy metabolism.</text>
</comment>
<dbReference type="InterPro" id="IPR030388">
    <property type="entry name" value="G_ERA_dom"/>
</dbReference>
<keyword evidence="12" id="KW-1185">Reference proteome</keyword>
<dbReference type="PRINTS" id="PR00326">
    <property type="entry name" value="GTP1OBG"/>
</dbReference>
<evidence type="ECO:0000259" key="10">
    <source>
        <dbReference type="PROSITE" id="PS51713"/>
    </source>
</evidence>
<evidence type="ECO:0000256" key="1">
    <source>
        <dbReference type="ARBA" id="ARBA00007921"/>
    </source>
</evidence>
<evidence type="ECO:0000256" key="2">
    <source>
        <dbReference type="ARBA" id="ARBA00020484"/>
    </source>
</evidence>
<dbReference type="CDD" id="cd04163">
    <property type="entry name" value="Era"/>
    <property type="match status" value="1"/>
</dbReference>
<evidence type="ECO:0000259" key="9">
    <source>
        <dbReference type="PROSITE" id="PS50823"/>
    </source>
</evidence>
<comment type="similarity">
    <text evidence="1 6 7 8">Belongs to the TRAFAC class TrmE-Era-EngA-EngB-Septin-like GTPase superfamily. Era GTPase family.</text>
</comment>
<dbReference type="PANTHER" id="PTHR42698:SF1">
    <property type="entry name" value="GTPASE ERA, MITOCHONDRIAL"/>
    <property type="match status" value="1"/>
</dbReference>
<feature type="domain" description="KH type-2" evidence="9">
    <location>
        <begin position="206"/>
        <end position="290"/>
    </location>
</feature>
<dbReference type="NCBIfam" id="TIGR00436">
    <property type="entry name" value="era"/>
    <property type="match status" value="1"/>
</dbReference>
<keyword evidence="6" id="KW-0963">Cytoplasm</keyword>
<dbReference type="NCBIfam" id="NF000908">
    <property type="entry name" value="PRK00089.1"/>
    <property type="match status" value="1"/>
</dbReference>
<sequence length="309" mass="35480">MTSDDQNFENESEQRCGYVAIVGRPNVGKSTLLNKILGQKISITCRKPQTTRHQIVGVKTEDNVQTVYVDTPGLHLNKEKALNRFMNKAASSVLEGVDVVVFIIDRTAWTEEEDFVLEKIKRSGIPTILVINKVDWLEDKESLLPFLQEISQKHDFVEMIPLSAKTGRQVDVLEQKVESLLPENIHFYPEDQLTDRSSRFLAAEIVREKVMRSMGEEVPYQMTVMVERFKVIKGRIHIDAVIYVEKQGQKLILIGNKGSRIKQIGIDARQDMERLFDNQVVLKLWVKVKSGWSDDERALQSLGYFDQME</sequence>
<feature type="region of interest" description="G2" evidence="7">
    <location>
        <begin position="49"/>
        <end position="53"/>
    </location>
</feature>
<evidence type="ECO:0000256" key="6">
    <source>
        <dbReference type="HAMAP-Rule" id="MF_00367"/>
    </source>
</evidence>
<dbReference type="SUPFAM" id="SSF54814">
    <property type="entry name" value="Prokaryotic type KH domain (KH-domain type II)"/>
    <property type="match status" value="1"/>
</dbReference>
<comment type="subcellular location">
    <subcellularLocation>
        <location evidence="6">Cytoplasm</location>
    </subcellularLocation>
    <subcellularLocation>
        <location evidence="6">Cell membrane</location>
        <topology evidence="6">Peripheral membrane protein</topology>
    </subcellularLocation>
</comment>
<dbReference type="NCBIfam" id="TIGR00231">
    <property type="entry name" value="small_GTP"/>
    <property type="match status" value="1"/>
</dbReference>
<protein>
    <recommendedName>
        <fullName evidence="2 6">GTPase Era</fullName>
    </recommendedName>
</protein>
<keyword evidence="6" id="KW-0699">rRNA-binding</keyword>
<feature type="region of interest" description="G4" evidence="7">
    <location>
        <begin position="132"/>
        <end position="135"/>
    </location>
</feature>
<keyword evidence="6" id="KW-1003">Cell membrane</keyword>
<keyword evidence="3 6" id="KW-0547">Nucleotide-binding</keyword>